<accession>A0ABT5TTM7</accession>
<feature type="compositionally biased region" description="Basic and acidic residues" evidence="1">
    <location>
        <begin position="1"/>
        <end position="13"/>
    </location>
</feature>
<comment type="caution">
    <text evidence="2">The sequence shown here is derived from an EMBL/GenBank/DDBJ whole genome shotgun (WGS) entry which is preliminary data.</text>
</comment>
<proteinExistence type="predicted"/>
<name>A0ABT5TTM7_9MICO</name>
<reference evidence="2" key="1">
    <citation type="submission" date="2023-02" db="EMBL/GenBank/DDBJ databases">
        <title>Georgenia sp.10Sc9-8, isolated from a soil sample collected from the Taklamakan desert.</title>
        <authorList>
            <person name="Liu S."/>
        </authorList>
    </citation>
    <scope>NUCLEOTIDE SEQUENCE</scope>
    <source>
        <strain evidence="2">10Sc9-8</strain>
    </source>
</reference>
<sequence>MPVRHHVPEEVRGRPFSPTREPGVLTPQQVRGRSYSRILRGAYWAPQGEFHHGVKVRAALAVLPPEVVVAGRSAMWFWGAKVAAAADPVEVILQPPHHVRNRPEILVHRCALRDDEWQEVPTGQVTTPVRTAFDVGRTGDPLVTVPLLDALMAATGVTVEEVARLRRSRPGA</sequence>
<organism evidence="2 3">
    <name type="scientific">Georgenia halotolerans</name>
    <dbReference type="NCBI Taxonomy" id="3028317"/>
    <lineage>
        <taxon>Bacteria</taxon>
        <taxon>Bacillati</taxon>
        <taxon>Actinomycetota</taxon>
        <taxon>Actinomycetes</taxon>
        <taxon>Micrococcales</taxon>
        <taxon>Bogoriellaceae</taxon>
        <taxon>Georgenia</taxon>
    </lineage>
</organism>
<keyword evidence="3" id="KW-1185">Reference proteome</keyword>
<feature type="region of interest" description="Disordered" evidence="1">
    <location>
        <begin position="1"/>
        <end position="23"/>
    </location>
</feature>
<evidence type="ECO:0000313" key="3">
    <source>
        <dbReference type="Proteomes" id="UP001165561"/>
    </source>
</evidence>
<protein>
    <submittedName>
        <fullName evidence="2">Uncharacterized protein</fullName>
    </submittedName>
</protein>
<feature type="non-terminal residue" evidence="2">
    <location>
        <position position="172"/>
    </location>
</feature>
<evidence type="ECO:0000256" key="1">
    <source>
        <dbReference type="SAM" id="MobiDB-lite"/>
    </source>
</evidence>
<dbReference type="Proteomes" id="UP001165561">
    <property type="component" value="Unassembled WGS sequence"/>
</dbReference>
<dbReference type="EMBL" id="JARACI010000476">
    <property type="protein sequence ID" value="MDD9205412.1"/>
    <property type="molecule type" value="Genomic_DNA"/>
</dbReference>
<evidence type="ECO:0000313" key="2">
    <source>
        <dbReference type="EMBL" id="MDD9205412.1"/>
    </source>
</evidence>
<gene>
    <name evidence="2" type="ORF">PU560_02885</name>
</gene>